<reference evidence="2 3" key="1">
    <citation type="journal article" date="2019" name="ACS Chem. Biol.">
        <title>Identification and Mobilization of a Cryptic Antibiotic Biosynthesis Gene Locus from a Human-Pathogenic Nocardia Isolate.</title>
        <authorList>
            <person name="Herisse M."/>
            <person name="Ishida K."/>
            <person name="Porter J.L."/>
            <person name="Howden B."/>
            <person name="Hertweck C."/>
            <person name="Stinear T.P."/>
            <person name="Pidot S.J."/>
        </authorList>
    </citation>
    <scope>NUCLEOTIDE SEQUENCE [LARGE SCALE GENOMIC DNA]</scope>
    <source>
        <strain evidence="2 3">AUSMDU00012717</strain>
    </source>
</reference>
<dbReference type="Pfam" id="PF02720">
    <property type="entry name" value="DUF222"/>
    <property type="match status" value="1"/>
</dbReference>
<dbReference type="Proteomes" id="UP000503540">
    <property type="component" value="Chromosome"/>
</dbReference>
<dbReference type="InterPro" id="IPR003870">
    <property type="entry name" value="DUF222"/>
</dbReference>
<proteinExistence type="predicted"/>
<dbReference type="EMBL" id="CP046172">
    <property type="protein sequence ID" value="QIS10809.1"/>
    <property type="molecule type" value="Genomic_DNA"/>
</dbReference>
<evidence type="ECO:0000313" key="2">
    <source>
        <dbReference type="EMBL" id="QIS10809.1"/>
    </source>
</evidence>
<keyword evidence="3" id="KW-1185">Reference proteome</keyword>
<evidence type="ECO:0000259" key="1">
    <source>
        <dbReference type="Pfam" id="PF02720"/>
    </source>
</evidence>
<sequence>MTPDDPDMAQRVADPLPVDVDRILHAPLTPLSDDELIQLVRDTECLKRRIAAREHELSAQLTQRAIPARTGAGGLTRFLTETLLISRAEASARTRAAEELGPRIDMAGEVHPPLLPATAAALAEGAISADHARKIAAVLKRVPGSVHNPEFEATETLLAGLARTLCADDIPAVGDKVLAYLDPDGKLTDDRDRARVRGVSVGRQRPDGMSALTGAMTPPCERCGIRSWPNTPGLA</sequence>
<dbReference type="AlphaFoldDB" id="A0A6G9YC50"/>
<name>A0A6G9YC50_9NOCA</name>
<accession>A0A6G9YC50</accession>
<feature type="domain" description="DUF222" evidence="1">
    <location>
        <begin position="40"/>
        <end position="219"/>
    </location>
</feature>
<organism evidence="2 3">
    <name type="scientific">Nocardia arthritidis</name>
    <dbReference type="NCBI Taxonomy" id="228602"/>
    <lineage>
        <taxon>Bacteria</taxon>
        <taxon>Bacillati</taxon>
        <taxon>Actinomycetota</taxon>
        <taxon>Actinomycetes</taxon>
        <taxon>Mycobacteriales</taxon>
        <taxon>Nocardiaceae</taxon>
        <taxon>Nocardia</taxon>
    </lineage>
</organism>
<dbReference type="KEGG" id="nah:F5544_14620"/>
<gene>
    <name evidence="2" type="ORF">F5544_14620</name>
</gene>
<protein>
    <submittedName>
        <fullName evidence="2">DUF222 domain-containing protein</fullName>
    </submittedName>
</protein>
<evidence type="ECO:0000313" key="3">
    <source>
        <dbReference type="Proteomes" id="UP000503540"/>
    </source>
</evidence>